<accession>A0ABR5A0H0</accession>
<name>A0ABR5A0H0_9BACL</name>
<organism evidence="2 3">
    <name type="scientific">Cohnella kolymensis</name>
    <dbReference type="NCBI Taxonomy" id="1590652"/>
    <lineage>
        <taxon>Bacteria</taxon>
        <taxon>Bacillati</taxon>
        <taxon>Bacillota</taxon>
        <taxon>Bacilli</taxon>
        <taxon>Bacillales</taxon>
        <taxon>Paenibacillaceae</taxon>
        <taxon>Cohnella</taxon>
    </lineage>
</organism>
<dbReference type="InterPro" id="IPR016181">
    <property type="entry name" value="Acyl_CoA_acyltransferase"/>
</dbReference>
<dbReference type="Pfam" id="PF00583">
    <property type="entry name" value="Acetyltransf_1"/>
    <property type="match status" value="1"/>
</dbReference>
<reference evidence="2 3" key="1">
    <citation type="submission" date="2014-12" db="EMBL/GenBank/DDBJ databases">
        <title>Draft genome sequence of Cohnella kolymensis strain B-2846.</title>
        <authorList>
            <person name="Karlyshev A.V."/>
            <person name="Kudryashova E.B."/>
        </authorList>
    </citation>
    <scope>NUCLEOTIDE SEQUENCE [LARGE SCALE GENOMIC DNA]</scope>
    <source>
        <strain evidence="2 3">VKM B-2846</strain>
    </source>
</reference>
<dbReference type="RefSeq" id="WP_041066718.1">
    <property type="nucleotide sequence ID" value="NZ_JXAL01000029.1"/>
</dbReference>
<comment type="caution">
    <text evidence="2">The sequence shown here is derived from an EMBL/GenBank/DDBJ whole genome shotgun (WGS) entry which is preliminary data.</text>
</comment>
<evidence type="ECO:0000313" key="2">
    <source>
        <dbReference type="EMBL" id="KIL34545.1"/>
    </source>
</evidence>
<evidence type="ECO:0000259" key="1">
    <source>
        <dbReference type="PROSITE" id="PS51186"/>
    </source>
</evidence>
<dbReference type="SUPFAM" id="SSF55729">
    <property type="entry name" value="Acyl-CoA N-acyltransferases (Nat)"/>
    <property type="match status" value="1"/>
</dbReference>
<dbReference type="InterPro" id="IPR000182">
    <property type="entry name" value="GNAT_dom"/>
</dbReference>
<dbReference type="PROSITE" id="PS51186">
    <property type="entry name" value="GNAT"/>
    <property type="match status" value="1"/>
</dbReference>
<dbReference type="EMBL" id="JXAL01000029">
    <property type="protein sequence ID" value="KIL34545.1"/>
    <property type="molecule type" value="Genomic_DNA"/>
</dbReference>
<protein>
    <submittedName>
        <fullName evidence="2">Acetyltransferase</fullName>
    </submittedName>
</protein>
<dbReference type="Gene3D" id="3.40.630.30">
    <property type="match status" value="1"/>
</dbReference>
<dbReference type="Proteomes" id="UP000054526">
    <property type="component" value="Unassembled WGS sequence"/>
</dbReference>
<proteinExistence type="predicted"/>
<gene>
    <name evidence="2" type="ORF">SD71_18890</name>
</gene>
<keyword evidence="3" id="KW-1185">Reference proteome</keyword>
<sequence>MQKNPTFILEDMTEEDGQAVCDWRYPPPYERYRWPSWEAMVEHKREFGDREIRQRQYKAVRNEEKELIGYVQLFPLDRTVRIGLGLKPECCDKGYGPAVIRLAVEEARLRRPGAEIDLEVEQWNRRAIRAYQKAGFVVTDQYERKATHRAVFVFCMVWQPNAE</sequence>
<feature type="domain" description="N-acetyltransferase" evidence="1">
    <location>
        <begin position="7"/>
        <end position="158"/>
    </location>
</feature>
<evidence type="ECO:0000313" key="3">
    <source>
        <dbReference type="Proteomes" id="UP000054526"/>
    </source>
</evidence>